<feature type="region of interest" description="Disordered" evidence="2">
    <location>
        <begin position="1"/>
        <end position="25"/>
    </location>
</feature>
<evidence type="ECO:0000256" key="2">
    <source>
        <dbReference type="SAM" id="MobiDB-lite"/>
    </source>
</evidence>
<dbReference type="PANTHER" id="PTHR18964:SF149">
    <property type="entry name" value="BIFUNCTIONAL UDP-N-ACETYLGLUCOSAMINE 2-EPIMERASE_N-ACETYLMANNOSAMINE KINASE"/>
    <property type="match status" value="1"/>
</dbReference>
<dbReference type="InterPro" id="IPR000600">
    <property type="entry name" value="ROK"/>
</dbReference>
<evidence type="ECO:0000313" key="5">
    <source>
        <dbReference type="Proteomes" id="UP000829992"/>
    </source>
</evidence>
<dbReference type="RefSeq" id="WP_249585248.1">
    <property type="nucleotide sequence ID" value="NZ_BAAAQL010000045.1"/>
</dbReference>
<dbReference type="CDD" id="cd24076">
    <property type="entry name" value="ASKHA_ATPase_ROK_BsXylR-like"/>
    <property type="match status" value="1"/>
</dbReference>
<dbReference type="Proteomes" id="UP000829992">
    <property type="component" value="Chromosome"/>
</dbReference>
<sequence length="430" mass="44763">MKADLRGTGVRDLGRAGPSRAGDRASLRRSNLSLVLRLLRDAGPRPRTQIAADTGLPKATITNLVAELMESGLVREGETERHGSVGRPSRTVEIDGRGFCGIGVEINVAYLSLVALDLRGEVTARHRVPLDTRGSDPAAVLDQMAQAINETRAALHARGVTPVAVTVAAPGVIKTGTGVVSYAPNIGWQDVAVAEGLRARLGPGAPPVDLENDAKLGAIAEYLLAASADIHDLIYVTGETGVGGGIISDGRLLQGSAGFAGEIGHMPLDPGGLPCVCGRVGCWETMVGLTALLRRAAPPHDPVHDPTVDLEQRLTELRRRADTGDAATLAALEQIADGLALGVALLADVLNPRAVVLGGYFTHFGDYLIDRVRDEFAARVMAPEAGGCEIMLSSLGFSAAARGGAYLSIDRVYQDPSGTTTSVTDGRTGS</sequence>
<dbReference type="InterPro" id="IPR036390">
    <property type="entry name" value="WH_DNA-bd_sf"/>
</dbReference>
<organism evidence="4 5">
    <name type="scientific">Streptomyces durmitorensis</name>
    <dbReference type="NCBI Taxonomy" id="319947"/>
    <lineage>
        <taxon>Bacteria</taxon>
        <taxon>Bacillati</taxon>
        <taxon>Actinomycetota</taxon>
        <taxon>Actinomycetes</taxon>
        <taxon>Kitasatosporales</taxon>
        <taxon>Streptomycetaceae</taxon>
        <taxon>Streptomyces</taxon>
    </lineage>
</organism>
<evidence type="ECO:0000259" key="3">
    <source>
        <dbReference type="Pfam" id="PF09339"/>
    </source>
</evidence>
<keyword evidence="5" id="KW-1185">Reference proteome</keyword>
<reference evidence="4 5" key="1">
    <citation type="submission" date="2022-05" db="EMBL/GenBank/DDBJ databases">
        <authorList>
            <person name="Zhou X."/>
            <person name="Li K."/>
            <person name="Man Y."/>
        </authorList>
    </citation>
    <scope>NUCLEOTIDE SEQUENCE [LARGE SCALE GENOMIC DNA]</scope>
    <source>
        <strain evidence="4 5">MS405</strain>
    </source>
</reference>
<comment type="similarity">
    <text evidence="1">Belongs to the ROK (NagC/XylR) family.</text>
</comment>
<dbReference type="InterPro" id="IPR005471">
    <property type="entry name" value="Tscrpt_reg_IclR_N"/>
</dbReference>
<dbReference type="EMBL" id="CP097289">
    <property type="protein sequence ID" value="UQT53750.1"/>
    <property type="molecule type" value="Genomic_DNA"/>
</dbReference>
<evidence type="ECO:0000313" key="4">
    <source>
        <dbReference type="EMBL" id="UQT53750.1"/>
    </source>
</evidence>
<accession>A0ABY4PK86</accession>
<dbReference type="PANTHER" id="PTHR18964">
    <property type="entry name" value="ROK (REPRESSOR, ORF, KINASE) FAMILY"/>
    <property type="match status" value="1"/>
</dbReference>
<dbReference type="InterPro" id="IPR036388">
    <property type="entry name" value="WH-like_DNA-bd_sf"/>
</dbReference>
<dbReference type="Pfam" id="PF09339">
    <property type="entry name" value="HTH_IclR"/>
    <property type="match status" value="1"/>
</dbReference>
<evidence type="ECO:0000256" key="1">
    <source>
        <dbReference type="ARBA" id="ARBA00006479"/>
    </source>
</evidence>
<dbReference type="InterPro" id="IPR043129">
    <property type="entry name" value="ATPase_NBD"/>
</dbReference>
<dbReference type="Pfam" id="PF00480">
    <property type="entry name" value="ROK"/>
    <property type="match status" value="1"/>
</dbReference>
<dbReference type="SUPFAM" id="SSF53067">
    <property type="entry name" value="Actin-like ATPase domain"/>
    <property type="match status" value="1"/>
</dbReference>
<feature type="domain" description="HTH iclR-type" evidence="3">
    <location>
        <begin position="35"/>
        <end position="76"/>
    </location>
</feature>
<dbReference type="SUPFAM" id="SSF46785">
    <property type="entry name" value="Winged helix' DNA-binding domain"/>
    <property type="match status" value="1"/>
</dbReference>
<proteinExistence type="inferred from homology"/>
<protein>
    <submittedName>
        <fullName evidence="4">ROK family protein</fullName>
    </submittedName>
</protein>
<dbReference type="Gene3D" id="3.30.420.40">
    <property type="match status" value="2"/>
</dbReference>
<name>A0ABY4PK86_9ACTN</name>
<dbReference type="Gene3D" id="1.10.10.10">
    <property type="entry name" value="Winged helix-like DNA-binding domain superfamily/Winged helix DNA-binding domain"/>
    <property type="match status" value="1"/>
</dbReference>
<gene>
    <name evidence="4" type="ORF">M4V62_00915</name>
</gene>